<accession>A0A0F7S3W3</accession>
<name>A0A0F7S3W3_9BASI</name>
<dbReference type="EMBL" id="CCFA01001914">
    <property type="protein sequence ID" value="CDW97557.1"/>
    <property type="molecule type" value="Genomic_DNA"/>
</dbReference>
<reference evidence="3" key="1">
    <citation type="submission" date="2014-06" db="EMBL/GenBank/DDBJ databases">
        <authorList>
            <person name="Berkman P.J."/>
        </authorList>
    </citation>
    <scope>NUCLEOTIDE SEQUENCE [LARGE SCALE GENOMIC DNA]</scope>
</reference>
<dbReference type="AlphaFoldDB" id="A0A0F7S3W3"/>
<organism evidence="2 3">
    <name type="scientific">Sporisorium scitamineum</name>
    <dbReference type="NCBI Taxonomy" id="49012"/>
    <lineage>
        <taxon>Eukaryota</taxon>
        <taxon>Fungi</taxon>
        <taxon>Dikarya</taxon>
        <taxon>Basidiomycota</taxon>
        <taxon>Ustilaginomycotina</taxon>
        <taxon>Ustilaginomycetes</taxon>
        <taxon>Ustilaginales</taxon>
        <taxon>Ustilaginaceae</taxon>
        <taxon>Sporisorium</taxon>
    </lineage>
</organism>
<dbReference type="Proteomes" id="UP000242770">
    <property type="component" value="Unassembled WGS sequence"/>
</dbReference>
<sequence>MCLLRIVSQDPKALETARSRIRGDTSSAVVRDTLSSSEVATAPDTESEQPRKRSRKLEKAKRWRGTRPHSGSSDAFTWNQHVRKRLATDSSHDDGEAEVLETQGEEVLAVDHLSKRLEALVDILCLRQVAAGVGSEIADLLSDIGADAAEHDKQGQATWKARGTLFGSSLRKLVEDDDMDDAHREHPRGGRRACV</sequence>
<evidence type="ECO:0000256" key="1">
    <source>
        <dbReference type="SAM" id="MobiDB-lite"/>
    </source>
</evidence>
<feature type="region of interest" description="Disordered" evidence="1">
    <location>
        <begin position="23"/>
        <end position="77"/>
    </location>
</feature>
<protein>
    <submittedName>
        <fullName evidence="2">Uncharacterized protein</fullName>
    </submittedName>
</protein>
<gene>
    <name evidence="2" type="primary">SSCI34270.1</name>
</gene>
<evidence type="ECO:0000313" key="3">
    <source>
        <dbReference type="Proteomes" id="UP000242770"/>
    </source>
</evidence>
<keyword evidence="3" id="KW-1185">Reference proteome</keyword>
<evidence type="ECO:0000313" key="2">
    <source>
        <dbReference type="EMBL" id="CDW97557.1"/>
    </source>
</evidence>
<feature type="compositionally biased region" description="Basic residues" evidence="1">
    <location>
        <begin position="52"/>
        <end position="67"/>
    </location>
</feature>
<proteinExistence type="predicted"/>
<feature type="compositionally biased region" description="Polar residues" evidence="1">
    <location>
        <begin position="24"/>
        <end position="39"/>
    </location>
</feature>